<organism evidence="2 3">
    <name type="scientific">Cohnella boryungensis</name>
    <dbReference type="NCBI Taxonomy" id="768479"/>
    <lineage>
        <taxon>Bacteria</taxon>
        <taxon>Bacillati</taxon>
        <taxon>Bacillota</taxon>
        <taxon>Bacilli</taxon>
        <taxon>Bacillales</taxon>
        <taxon>Paenibacillaceae</taxon>
        <taxon>Cohnella</taxon>
    </lineage>
</organism>
<dbReference type="EMBL" id="JBHSED010000021">
    <property type="protein sequence ID" value="MFC4304304.1"/>
    <property type="molecule type" value="Genomic_DNA"/>
</dbReference>
<comment type="caution">
    <text evidence="2">The sequence shown here is derived from an EMBL/GenBank/DDBJ whole genome shotgun (WGS) entry which is preliminary data.</text>
</comment>
<dbReference type="Gene3D" id="1.25.40.10">
    <property type="entry name" value="Tetratricopeptide repeat domain"/>
    <property type="match status" value="1"/>
</dbReference>
<dbReference type="RefSeq" id="WP_204605316.1">
    <property type="nucleotide sequence ID" value="NZ_JBHSED010000021.1"/>
</dbReference>
<keyword evidence="1" id="KW-0802">TPR repeat</keyword>
<gene>
    <name evidence="2" type="ORF">ACFO1S_12770</name>
</gene>
<dbReference type="Proteomes" id="UP001595755">
    <property type="component" value="Unassembled WGS sequence"/>
</dbReference>
<dbReference type="InterPro" id="IPR011990">
    <property type="entry name" value="TPR-like_helical_dom_sf"/>
</dbReference>
<proteinExistence type="predicted"/>
<dbReference type="InterPro" id="IPR019734">
    <property type="entry name" value="TPR_rpt"/>
</dbReference>
<evidence type="ECO:0000256" key="1">
    <source>
        <dbReference type="PROSITE-ProRule" id="PRU00339"/>
    </source>
</evidence>
<feature type="repeat" description="TPR" evidence="1">
    <location>
        <begin position="69"/>
        <end position="102"/>
    </location>
</feature>
<dbReference type="PROSITE" id="PS50005">
    <property type="entry name" value="TPR"/>
    <property type="match status" value="1"/>
</dbReference>
<dbReference type="SUPFAM" id="SSF48452">
    <property type="entry name" value="TPR-like"/>
    <property type="match status" value="1"/>
</dbReference>
<dbReference type="InterPro" id="IPR028956">
    <property type="entry name" value="Imm51"/>
</dbReference>
<name>A0ABV8SD84_9BACL</name>
<dbReference type="Pfam" id="PF15595">
    <property type="entry name" value="Imm51"/>
    <property type="match status" value="1"/>
</dbReference>
<accession>A0ABV8SD84</accession>
<keyword evidence="3" id="KW-1185">Reference proteome</keyword>
<sequence length="255" mass="29575">MEKDLLKQLNLWHNDREYEKIADRILEIPEPDRDYDSVSHLARALNNLERYEAAVQLLLTMEKQGDKDPLWHYRLGYSYYHLKQYEAAIREFEIVNKLDPADKDALMFIEWSRQEIGQMKRKRKQLVQAESEQSNDIGIGKVPLAEKVKPFLLVEHNNGKSSVILAIGTYKDEVFQTRADEGFEGNGYDWGSLAAVFLEERMPQLMGIVHFDPEASMFCAYSDNREALQSFSIGFKDACEDDAVIRDLFSRAQLD</sequence>
<protein>
    <submittedName>
        <fullName evidence="2">Imm51 family immunity protein</fullName>
    </submittedName>
</protein>
<reference evidence="3" key="1">
    <citation type="journal article" date="2019" name="Int. J. Syst. Evol. Microbiol.">
        <title>The Global Catalogue of Microorganisms (GCM) 10K type strain sequencing project: providing services to taxonomists for standard genome sequencing and annotation.</title>
        <authorList>
            <consortium name="The Broad Institute Genomics Platform"/>
            <consortium name="The Broad Institute Genome Sequencing Center for Infectious Disease"/>
            <person name="Wu L."/>
            <person name="Ma J."/>
        </authorList>
    </citation>
    <scope>NUCLEOTIDE SEQUENCE [LARGE SCALE GENOMIC DNA]</scope>
    <source>
        <strain evidence="3">CGMCC 4.1641</strain>
    </source>
</reference>
<evidence type="ECO:0000313" key="2">
    <source>
        <dbReference type="EMBL" id="MFC4304304.1"/>
    </source>
</evidence>
<evidence type="ECO:0000313" key="3">
    <source>
        <dbReference type="Proteomes" id="UP001595755"/>
    </source>
</evidence>